<comment type="similarity">
    <text evidence="2 6">Belongs to the RER1 family.</text>
</comment>
<evidence type="ECO:0000256" key="1">
    <source>
        <dbReference type="ARBA" id="ARBA00004141"/>
    </source>
</evidence>
<sequence length="203" mass="23249">MSMPGPSTLPVSGDGDSSQSVATRITHGYTLVERKVQHFLDSTIAFTAYRWVFTALALVVFMARVLLVHGWYIITYALGIYLLNLFLAFLTPKWTSDTSVTELEADDAGPSDGPGLLPTSSSDEFRPFIRRLPEFRFWLSATRATLIAFVCTFFKALDIPVFWPILLVYFIILFVLTMRRQIEHMVRYKYVPFDLGKKTYRRV</sequence>
<dbReference type="PANTHER" id="PTHR10743:SF0">
    <property type="entry name" value="PROTEIN RER1"/>
    <property type="match status" value="1"/>
</dbReference>
<keyword evidence="3 8" id="KW-0812">Transmembrane</keyword>
<dbReference type="GO" id="GO:0006621">
    <property type="term" value="P:protein retention in ER lumen"/>
    <property type="evidence" value="ECO:0007669"/>
    <property type="project" value="TreeGrafter"/>
</dbReference>
<dbReference type="PANTHER" id="PTHR10743">
    <property type="entry name" value="PROTEIN RER1"/>
    <property type="match status" value="1"/>
</dbReference>
<organism evidence="9 10">
    <name type="scientific">Dispira parvispora</name>
    <dbReference type="NCBI Taxonomy" id="1520584"/>
    <lineage>
        <taxon>Eukaryota</taxon>
        <taxon>Fungi</taxon>
        <taxon>Fungi incertae sedis</taxon>
        <taxon>Zoopagomycota</taxon>
        <taxon>Kickxellomycotina</taxon>
        <taxon>Dimargaritomycetes</taxon>
        <taxon>Dimargaritales</taxon>
        <taxon>Dimargaritaceae</taxon>
        <taxon>Dispira</taxon>
    </lineage>
</organism>
<name>A0A9W8APT5_9FUNG</name>
<feature type="transmembrane region" description="Helical" evidence="8">
    <location>
        <begin position="44"/>
        <end position="63"/>
    </location>
</feature>
<dbReference type="InterPro" id="IPR004932">
    <property type="entry name" value="Rer1"/>
</dbReference>
<dbReference type="EMBL" id="JANBPY010002330">
    <property type="protein sequence ID" value="KAJ1955467.1"/>
    <property type="molecule type" value="Genomic_DNA"/>
</dbReference>
<feature type="region of interest" description="Disordered" evidence="7">
    <location>
        <begin position="1"/>
        <end position="20"/>
    </location>
</feature>
<evidence type="ECO:0000313" key="10">
    <source>
        <dbReference type="Proteomes" id="UP001150925"/>
    </source>
</evidence>
<feature type="transmembrane region" description="Helical" evidence="8">
    <location>
        <begin position="161"/>
        <end position="178"/>
    </location>
</feature>
<dbReference type="GO" id="GO:0000139">
    <property type="term" value="C:Golgi membrane"/>
    <property type="evidence" value="ECO:0007669"/>
    <property type="project" value="TreeGrafter"/>
</dbReference>
<dbReference type="Pfam" id="PF03248">
    <property type="entry name" value="Rer1"/>
    <property type="match status" value="1"/>
</dbReference>
<evidence type="ECO:0000256" key="4">
    <source>
        <dbReference type="ARBA" id="ARBA00022989"/>
    </source>
</evidence>
<comment type="subcellular location">
    <subcellularLocation>
        <location evidence="1">Membrane</location>
        <topology evidence="1">Multi-pass membrane protein</topology>
    </subcellularLocation>
</comment>
<reference evidence="9" key="1">
    <citation type="submission" date="2022-07" db="EMBL/GenBank/DDBJ databases">
        <title>Phylogenomic reconstructions and comparative analyses of Kickxellomycotina fungi.</title>
        <authorList>
            <person name="Reynolds N.K."/>
            <person name="Stajich J.E."/>
            <person name="Barry K."/>
            <person name="Grigoriev I.V."/>
            <person name="Crous P."/>
            <person name="Smith M.E."/>
        </authorList>
    </citation>
    <scope>NUCLEOTIDE SEQUENCE</scope>
    <source>
        <strain evidence="9">RSA 1196</strain>
    </source>
</reference>
<dbReference type="PIRSF" id="PIRSF016013">
    <property type="entry name" value="AtER_Rer1p"/>
    <property type="match status" value="1"/>
</dbReference>
<evidence type="ECO:0000256" key="2">
    <source>
        <dbReference type="ARBA" id="ARBA00006070"/>
    </source>
</evidence>
<dbReference type="AlphaFoldDB" id="A0A9W8APT5"/>
<evidence type="ECO:0000256" key="3">
    <source>
        <dbReference type="ARBA" id="ARBA00022692"/>
    </source>
</evidence>
<keyword evidence="10" id="KW-1185">Reference proteome</keyword>
<evidence type="ECO:0000256" key="8">
    <source>
        <dbReference type="SAM" id="Phobius"/>
    </source>
</evidence>
<accession>A0A9W8APT5</accession>
<dbReference type="GO" id="GO:0006890">
    <property type="term" value="P:retrograde vesicle-mediated transport, Golgi to endoplasmic reticulum"/>
    <property type="evidence" value="ECO:0007669"/>
    <property type="project" value="TreeGrafter"/>
</dbReference>
<proteinExistence type="inferred from homology"/>
<keyword evidence="4 8" id="KW-1133">Transmembrane helix</keyword>
<feature type="transmembrane region" description="Helical" evidence="8">
    <location>
        <begin position="69"/>
        <end position="90"/>
    </location>
</feature>
<comment type="caution">
    <text evidence="9">The sequence shown here is derived from an EMBL/GenBank/DDBJ whole genome shotgun (WGS) entry which is preliminary data.</text>
</comment>
<gene>
    <name evidence="9" type="ORF">IWQ62_005522</name>
</gene>
<protein>
    <recommendedName>
        <fullName evidence="6">Protein RER1</fullName>
    </recommendedName>
</protein>
<dbReference type="OrthoDB" id="448250at2759"/>
<dbReference type="GO" id="GO:0005783">
    <property type="term" value="C:endoplasmic reticulum"/>
    <property type="evidence" value="ECO:0007669"/>
    <property type="project" value="GOC"/>
</dbReference>
<keyword evidence="5 6" id="KW-0472">Membrane</keyword>
<evidence type="ECO:0000256" key="5">
    <source>
        <dbReference type="ARBA" id="ARBA00023136"/>
    </source>
</evidence>
<dbReference type="Proteomes" id="UP001150925">
    <property type="component" value="Unassembled WGS sequence"/>
</dbReference>
<evidence type="ECO:0000256" key="7">
    <source>
        <dbReference type="SAM" id="MobiDB-lite"/>
    </source>
</evidence>
<comment type="function">
    <text evidence="6">Involved in the retrieval of endoplasmic reticulum membrane proteins from the early Golgi compartment.</text>
</comment>
<evidence type="ECO:0000256" key="6">
    <source>
        <dbReference type="PIRNR" id="PIRNR016013"/>
    </source>
</evidence>
<evidence type="ECO:0000313" key="9">
    <source>
        <dbReference type="EMBL" id="KAJ1955467.1"/>
    </source>
</evidence>